<keyword evidence="2" id="KW-0342">GTP-binding</keyword>
<dbReference type="AlphaFoldDB" id="A0A1R2BCJ7"/>
<sequence length="185" mass="20383">MDSKMKILIIGPSNSGKTTLANCISGHSSTPASNYHPTAGVRILEMEKSPPRANRVGDSAVAIELWDCSGDLRYEKCWSAFRKDINGIIFVFDGENGFADMEIWVKNFAHRTGIPIANCVSLAHFKTAKPKGNVKPPKGLERVLLHETTLENTSNLQLIFDKLFGTIYSSMVEGQERAERAITNA</sequence>
<dbReference type="PRINTS" id="PR00449">
    <property type="entry name" value="RASTRNSFRMNG"/>
</dbReference>
<evidence type="ECO:0000313" key="3">
    <source>
        <dbReference type="EMBL" id="OMJ74502.1"/>
    </source>
</evidence>
<gene>
    <name evidence="3" type="ORF">SteCoe_26542</name>
</gene>
<dbReference type="Gene3D" id="3.40.50.300">
    <property type="entry name" value="P-loop containing nucleotide triphosphate hydrolases"/>
    <property type="match status" value="1"/>
</dbReference>
<evidence type="ECO:0000256" key="2">
    <source>
        <dbReference type="ARBA" id="ARBA00023134"/>
    </source>
</evidence>
<dbReference type="SUPFAM" id="SSF52540">
    <property type="entry name" value="P-loop containing nucleoside triphosphate hydrolases"/>
    <property type="match status" value="1"/>
</dbReference>
<keyword evidence="4" id="KW-1185">Reference proteome</keyword>
<evidence type="ECO:0000256" key="1">
    <source>
        <dbReference type="ARBA" id="ARBA00022741"/>
    </source>
</evidence>
<proteinExistence type="predicted"/>
<reference evidence="3 4" key="1">
    <citation type="submission" date="2016-11" db="EMBL/GenBank/DDBJ databases">
        <title>The macronuclear genome of Stentor coeruleus: a giant cell with tiny introns.</title>
        <authorList>
            <person name="Slabodnick M."/>
            <person name="Ruby J.G."/>
            <person name="Reiff S.B."/>
            <person name="Swart E.C."/>
            <person name="Gosai S."/>
            <person name="Prabakaran S."/>
            <person name="Witkowska E."/>
            <person name="Larue G.E."/>
            <person name="Fisher S."/>
            <person name="Freeman R.M."/>
            <person name="Gunawardena J."/>
            <person name="Chu W."/>
            <person name="Stover N.A."/>
            <person name="Gregory B.D."/>
            <person name="Nowacki M."/>
            <person name="Derisi J."/>
            <person name="Roy S.W."/>
            <person name="Marshall W.F."/>
            <person name="Sood P."/>
        </authorList>
    </citation>
    <scope>NUCLEOTIDE SEQUENCE [LARGE SCALE GENOMIC DNA]</scope>
    <source>
        <strain evidence="3">WM001</strain>
    </source>
</reference>
<accession>A0A1R2BCJ7</accession>
<comment type="caution">
    <text evidence="3">The sequence shown here is derived from an EMBL/GenBank/DDBJ whole genome shotgun (WGS) entry which is preliminary data.</text>
</comment>
<dbReference type="PANTHER" id="PTHR24073">
    <property type="entry name" value="DRAB5-RELATED"/>
    <property type="match status" value="1"/>
</dbReference>
<dbReference type="OrthoDB" id="275177at2759"/>
<dbReference type="GO" id="GO:0005525">
    <property type="term" value="F:GTP binding"/>
    <property type="evidence" value="ECO:0007669"/>
    <property type="project" value="UniProtKB-KW"/>
</dbReference>
<name>A0A1R2BCJ7_9CILI</name>
<dbReference type="InterPro" id="IPR027417">
    <property type="entry name" value="P-loop_NTPase"/>
</dbReference>
<dbReference type="Proteomes" id="UP000187209">
    <property type="component" value="Unassembled WGS sequence"/>
</dbReference>
<dbReference type="EMBL" id="MPUH01000746">
    <property type="protein sequence ID" value="OMJ74502.1"/>
    <property type="molecule type" value="Genomic_DNA"/>
</dbReference>
<organism evidence="3 4">
    <name type="scientific">Stentor coeruleus</name>
    <dbReference type="NCBI Taxonomy" id="5963"/>
    <lineage>
        <taxon>Eukaryota</taxon>
        <taxon>Sar</taxon>
        <taxon>Alveolata</taxon>
        <taxon>Ciliophora</taxon>
        <taxon>Postciliodesmatophora</taxon>
        <taxon>Heterotrichea</taxon>
        <taxon>Heterotrichida</taxon>
        <taxon>Stentoridae</taxon>
        <taxon>Stentor</taxon>
    </lineage>
</organism>
<dbReference type="CDD" id="cd00882">
    <property type="entry name" value="Ras_like_GTPase"/>
    <property type="match status" value="1"/>
</dbReference>
<evidence type="ECO:0000313" key="4">
    <source>
        <dbReference type="Proteomes" id="UP000187209"/>
    </source>
</evidence>
<keyword evidence="1" id="KW-0547">Nucleotide-binding</keyword>
<dbReference type="Pfam" id="PF08477">
    <property type="entry name" value="Roc"/>
    <property type="match status" value="1"/>
</dbReference>
<protein>
    <submittedName>
        <fullName evidence="3">Uncharacterized protein</fullName>
    </submittedName>
</protein>